<organism evidence="3 4">
    <name type="scientific">Candidatus Roizmanbacteria bacterium CG22_combo_CG10-13_8_21_14_all_34_12</name>
    <dbReference type="NCBI Taxonomy" id="1974860"/>
    <lineage>
        <taxon>Bacteria</taxon>
        <taxon>Candidatus Roizmaniibacteriota</taxon>
    </lineage>
</organism>
<dbReference type="AlphaFoldDB" id="A0A2H0C3I0"/>
<sequence length="276" mass="31275">MEKIKTFIHRLFVPHEENNFRAKSLHTDFLTVYLVIAFLMMIAFKQDNNVLGFATDISVDKLYQLTNEQRQNNGLSPLSLNSALTLAAQRKAENMFSENYWSHYSLDGKTPWDFILGAGYQYEYAGENLAKNFLFSNGVVDAWMNSTTHRDNLLKKEYTEVGYAIVNGVLNGEQTTLVVQEFGKPIASSFTPPSVQVSVPQQILAQKTVQPKINVFNFTFSLNIVFMVFLLLALALDFYYASKFNVIRVGGKNTAHFLFIVFILIGLFMSTIGTII</sequence>
<evidence type="ECO:0000313" key="3">
    <source>
        <dbReference type="EMBL" id="PIP63878.1"/>
    </source>
</evidence>
<dbReference type="EMBL" id="PCTC01000004">
    <property type="protein sequence ID" value="PIP63878.1"/>
    <property type="molecule type" value="Genomic_DNA"/>
</dbReference>
<name>A0A2H0C3I0_9BACT</name>
<evidence type="ECO:0000256" key="1">
    <source>
        <dbReference type="SAM" id="Phobius"/>
    </source>
</evidence>
<proteinExistence type="predicted"/>
<dbReference type="CDD" id="cd05379">
    <property type="entry name" value="CAP_bacterial"/>
    <property type="match status" value="1"/>
</dbReference>
<dbReference type="Pfam" id="PF00188">
    <property type="entry name" value="CAP"/>
    <property type="match status" value="1"/>
</dbReference>
<protein>
    <recommendedName>
        <fullName evidence="2">SCP domain-containing protein</fullName>
    </recommendedName>
</protein>
<dbReference type="Proteomes" id="UP000229699">
    <property type="component" value="Unassembled WGS sequence"/>
</dbReference>
<keyword evidence="1" id="KW-0812">Transmembrane</keyword>
<dbReference type="PANTHER" id="PTHR31157">
    <property type="entry name" value="SCP DOMAIN-CONTAINING PROTEIN"/>
    <property type="match status" value="1"/>
</dbReference>
<evidence type="ECO:0000259" key="2">
    <source>
        <dbReference type="Pfam" id="PF00188"/>
    </source>
</evidence>
<evidence type="ECO:0000313" key="4">
    <source>
        <dbReference type="Proteomes" id="UP000229699"/>
    </source>
</evidence>
<keyword evidence="1" id="KW-0472">Membrane</keyword>
<feature type="transmembrane region" description="Helical" evidence="1">
    <location>
        <begin position="256"/>
        <end position="275"/>
    </location>
</feature>
<comment type="caution">
    <text evidence="3">The sequence shown here is derived from an EMBL/GenBank/DDBJ whole genome shotgun (WGS) entry which is preliminary data.</text>
</comment>
<dbReference type="InterPro" id="IPR014044">
    <property type="entry name" value="CAP_dom"/>
</dbReference>
<gene>
    <name evidence="3" type="ORF">COW97_00155</name>
</gene>
<feature type="domain" description="SCP" evidence="2">
    <location>
        <begin position="64"/>
        <end position="171"/>
    </location>
</feature>
<reference evidence="3 4" key="1">
    <citation type="submission" date="2017-09" db="EMBL/GenBank/DDBJ databases">
        <title>Depth-based differentiation of microbial function through sediment-hosted aquifers and enrichment of novel symbionts in the deep terrestrial subsurface.</title>
        <authorList>
            <person name="Probst A.J."/>
            <person name="Ladd B."/>
            <person name="Jarett J.K."/>
            <person name="Geller-Mcgrath D.E."/>
            <person name="Sieber C.M."/>
            <person name="Emerson J.B."/>
            <person name="Anantharaman K."/>
            <person name="Thomas B.C."/>
            <person name="Malmstrom R."/>
            <person name="Stieglmeier M."/>
            <person name="Klingl A."/>
            <person name="Woyke T."/>
            <person name="Ryan C.M."/>
            <person name="Banfield J.F."/>
        </authorList>
    </citation>
    <scope>NUCLEOTIDE SEQUENCE [LARGE SCALE GENOMIC DNA]</scope>
    <source>
        <strain evidence="3">CG22_combo_CG10-13_8_21_14_all_34_12</strain>
    </source>
</reference>
<dbReference type="InterPro" id="IPR035940">
    <property type="entry name" value="CAP_sf"/>
</dbReference>
<dbReference type="Gene3D" id="3.40.33.10">
    <property type="entry name" value="CAP"/>
    <property type="match status" value="1"/>
</dbReference>
<dbReference type="PANTHER" id="PTHR31157:SF1">
    <property type="entry name" value="SCP DOMAIN-CONTAINING PROTEIN"/>
    <property type="match status" value="1"/>
</dbReference>
<feature type="transmembrane region" description="Helical" evidence="1">
    <location>
        <begin position="25"/>
        <end position="44"/>
    </location>
</feature>
<feature type="transmembrane region" description="Helical" evidence="1">
    <location>
        <begin position="215"/>
        <end position="236"/>
    </location>
</feature>
<accession>A0A2H0C3I0</accession>
<keyword evidence="1" id="KW-1133">Transmembrane helix</keyword>
<dbReference type="SUPFAM" id="SSF55797">
    <property type="entry name" value="PR-1-like"/>
    <property type="match status" value="1"/>
</dbReference>